<feature type="compositionally biased region" description="Basic and acidic residues" evidence="1">
    <location>
        <begin position="640"/>
        <end position="667"/>
    </location>
</feature>
<feature type="compositionally biased region" description="Low complexity" evidence="1">
    <location>
        <begin position="94"/>
        <end position="106"/>
    </location>
</feature>
<feature type="domain" description="PDZ" evidence="2">
    <location>
        <begin position="1137"/>
        <end position="1223"/>
    </location>
</feature>
<feature type="compositionally biased region" description="Low complexity" evidence="1">
    <location>
        <begin position="531"/>
        <end position="542"/>
    </location>
</feature>
<sequence>MIVCTSYQEEQHIVQSEGGGGSVSVTACEHRYASTSGGAPPPYSRLPPDGHEFPSSYAEGLPDKLSRFARYSRLAMELDGPTSPTSPGSPPPSSTSTPRPRSAPGTPLGPPPPIPRTSSSSSTSSKAYADRGSDGGSKWSLYSGGGGEERRSREPTPTRGRWRRQDERSERSVRDKIAMFSTDGPDQPHPKTRKLDKVEGDEATMKRAFTEDDVRLESSGSSSGGKAGLRDGSRSLSKTSGFSSMINVSAEPKDGAKMSTASSEADIRQELPPAPRRADLRDSKRAEGDASSSGGLHARSQSLIDIGRTSLTKRHSVGAYDRPSVYQYGVEKPEERERRTSLSNLIEQRRKSYSKLRGLVIPESRANEGLEKTPIDLPKIASIPPASALKTMSLPREGQRSPRLYKADSISSLDSCESNTSRQSSLNAPPWKSAAAAAAAAAAPSALPKYSPAFKRKNIAVFNKCDNLPPPSGRAHSTRSASPTSDFSQASPVPPATTPPKSLESITTPSSEHAFEFCDTKYSSDRHGYGKLSLSQKSSLDSRLSRAEDSDNDSAVSSTQSSFSQGISPPSSPMPEQEDHDDRGSRYSSRLSPQSSFDEQDSARRVLKRGSIEAENRRNVLNSARCSSGRSSDEQLTPEIIRKFSSERTEDTDRFPKRLDTELREGPKTSGLRRQPSSSSTSSAASSRRSSHDSSRRNSRDSVIHVAKHDEVKVSAEPVYFDQEGEMYKESQLKVAYLNEIMDDFEQLTEAANEEVIAEIPMSASRRVVEQPEASDNPRSSPARRSERWAALEMKYGSSGGGDDIETKIQRLRRTSDAASPERTKKKSQGFRALADRWQQRAEEDTSAPQPQLARRESGSRMDTPSRPNRLYEDRASSQEHPTRPARLCDEPSEGSGSRPARPTSLYAESSLSSSNSSSASEVRGGRMDLPDRKLSMPEYGSGGIKMRERREGGPGGAPSRPTSLIEGGDAAMMDSHYLSAAPLSPAASTDSREDLLDTPEALSRTASKEVLDAFSRPKASVAGVSLQRSGASNTPKMADIMRAFERHDLGKRGAPSSGASHPRMSSLDSTNSDDGSMGAHYGSVTSLASGQRDQYGSITSLASSTSLISPQELAQLIEEANQSLEESGTPSHEILVVVLHREIVGHGSIGITLAGGADYEAKEITVHKVIPGSLADRDGRIQRGDRVLSINGKNLRGVTHREALSILKSPRPEVVLVLSRSRSVTPQESSLSEADGAFCHRPALINHVTSPRPPKILESPMDSKSLVSDTESGLVPRGPPLTITLVKDGAGLGFSLEGGKDSPLGDRPLTVKKVFSGGAADKGGILKVGDELVSVNTVDVTSMARIEAWNFLKKLPDGTVSLVLRQKVEETQMKSEE</sequence>
<feature type="compositionally biased region" description="Basic and acidic residues" evidence="1">
    <location>
        <begin position="690"/>
        <end position="706"/>
    </location>
</feature>
<feature type="region of interest" description="Disordered" evidence="1">
    <location>
        <begin position="32"/>
        <end position="343"/>
    </location>
</feature>
<proteinExistence type="evidence at transcript level"/>
<feature type="compositionally biased region" description="Polar residues" evidence="1">
    <location>
        <begin position="478"/>
        <end position="491"/>
    </location>
</feature>
<organism evidence="3">
    <name type="scientific">Penaeus vannamei</name>
    <name type="common">Whiteleg shrimp</name>
    <name type="synonym">Litopenaeus vannamei</name>
    <dbReference type="NCBI Taxonomy" id="6689"/>
    <lineage>
        <taxon>Eukaryota</taxon>
        <taxon>Metazoa</taxon>
        <taxon>Ecdysozoa</taxon>
        <taxon>Arthropoda</taxon>
        <taxon>Crustacea</taxon>
        <taxon>Multicrustacea</taxon>
        <taxon>Malacostraca</taxon>
        <taxon>Eumalacostraca</taxon>
        <taxon>Eucarida</taxon>
        <taxon>Decapoda</taxon>
        <taxon>Dendrobranchiata</taxon>
        <taxon>Penaeoidea</taxon>
        <taxon>Penaeidae</taxon>
        <taxon>Penaeus</taxon>
    </lineage>
</organism>
<feature type="compositionally biased region" description="Polar residues" evidence="1">
    <location>
        <begin position="234"/>
        <end position="247"/>
    </location>
</feature>
<feature type="region of interest" description="Disordered" evidence="1">
    <location>
        <begin position="388"/>
        <end position="407"/>
    </location>
</feature>
<dbReference type="PROSITE" id="PS50106">
    <property type="entry name" value="PDZ"/>
    <property type="match status" value="2"/>
</dbReference>
<feature type="compositionally biased region" description="Basic and acidic residues" evidence="1">
    <location>
        <begin position="834"/>
        <end position="844"/>
    </location>
</feature>
<dbReference type="PANTHER" id="PTHR11324">
    <property type="entry name" value="IL16-RELATED"/>
    <property type="match status" value="1"/>
</dbReference>
<feature type="region of interest" description="Disordered" evidence="1">
    <location>
        <begin position="1051"/>
        <end position="1084"/>
    </location>
</feature>
<dbReference type="PANTHER" id="PTHR11324:SF16">
    <property type="entry name" value="PDZ DOMAIN-CONTAINING PROTEIN 2"/>
    <property type="match status" value="1"/>
</dbReference>
<evidence type="ECO:0000259" key="2">
    <source>
        <dbReference type="PROSITE" id="PS50106"/>
    </source>
</evidence>
<dbReference type="EMBL" id="KY052164">
    <property type="protein sequence ID" value="ASJ26360.1"/>
    <property type="molecule type" value="mRNA"/>
</dbReference>
<dbReference type="CDD" id="cd06763">
    <property type="entry name" value="PDZ7_PDZD2-PDZ4_hPro-IL-16-like"/>
    <property type="match status" value="1"/>
</dbReference>
<feature type="region of interest" description="Disordered" evidence="1">
    <location>
        <begin position="465"/>
        <end position="511"/>
    </location>
</feature>
<feature type="compositionally biased region" description="Basic and acidic residues" evidence="1">
    <location>
        <begin position="186"/>
        <end position="216"/>
    </location>
</feature>
<feature type="compositionally biased region" description="Low complexity" evidence="1">
    <location>
        <begin position="554"/>
        <end position="569"/>
    </location>
</feature>
<feature type="compositionally biased region" description="Basic and acidic residues" evidence="1">
    <location>
        <begin position="870"/>
        <end position="890"/>
    </location>
</feature>
<feature type="compositionally biased region" description="Polar residues" evidence="1">
    <location>
        <begin position="619"/>
        <end position="630"/>
    </location>
</feature>
<reference evidence="3" key="1">
    <citation type="journal article" date="2017" name="Dev. Comp. Immunol.">
        <title>Identification and characterization of an interleukin-16-like gene from pacific white shrimp Litopenaeus vannamei.</title>
        <authorList>
            <person name="Liang Q."/>
            <person name="Zheng J."/>
            <person name="Zuo H."/>
            <person name="Li C."/>
            <person name="Niu S."/>
            <person name="Yang L."/>
            <person name="Yan M."/>
            <person name="Weng S.P."/>
            <person name="He J."/>
            <person name="Xu X."/>
        </authorList>
    </citation>
    <scope>NUCLEOTIDE SEQUENCE</scope>
</reference>
<feature type="region of interest" description="Disordered" evidence="1">
    <location>
        <begin position="767"/>
        <end position="968"/>
    </location>
</feature>
<dbReference type="InterPro" id="IPR036034">
    <property type="entry name" value="PDZ_sf"/>
</dbReference>
<dbReference type="Pfam" id="PF00595">
    <property type="entry name" value="PDZ"/>
    <property type="match status" value="2"/>
</dbReference>
<dbReference type="Gene3D" id="2.30.42.10">
    <property type="match status" value="2"/>
</dbReference>
<feature type="compositionally biased region" description="Low complexity" evidence="1">
    <location>
        <begin position="670"/>
        <end position="688"/>
    </location>
</feature>
<dbReference type="CDD" id="cd06762">
    <property type="entry name" value="PDZ6_PDZD2-PDZ3_hPro-IL-16-like"/>
    <property type="match status" value="1"/>
</dbReference>
<evidence type="ECO:0000313" key="3">
    <source>
        <dbReference type="EMBL" id="ASJ26360.1"/>
    </source>
</evidence>
<dbReference type="SMART" id="SM00228">
    <property type="entry name" value="PDZ"/>
    <property type="match status" value="2"/>
</dbReference>
<dbReference type="SMR" id="A0A220K8F2"/>
<feature type="region of interest" description="Disordered" evidence="1">
    <location>
        <begin position="524"/>
        <end position="706"/>
    </location>
</feature>
<feature type="compositionally biased region" description="Low complexity" evidence="1">
    <location>
        <begin position="905"/>
        <end position="922"/>
    </location>
</feature>
<feature type="compositionally biased region" description="Low complexity" evidence="1">
    <location>
        <begin position="586"/>
        <end position="596"/>
    </location>
</feature>
<feature type="compositionally biased region" description="Polar residues" evidence="1">
    <location>
        <begin position="290"/>
        <end position="303"/>
    </location>
</feature>
<feature type="compositionally biased region" description="Basic and acidic residues" evidence="1">
    <location>
        <begin position="924"/>
        <end position="936"/>
    </location>
</feature>
<feature type="compositionally biased region" description="Basic and acidic residues" evidence="1">
    <location>
        <begin position="276"/>
        <end position="288"/>
    </location>
</feature>
<feature type="compositionally biased region" description="Basic and acidic residues" evidence="1">
    <location>
        <begin position="331"/>
        <end position="340"/>
    </location>
</feature>
<feature type="compositionally biased region" description="Low complexity" evidence="1">
    <location>
        <begin position="116"/>
        <end position="125"/>
    </location>
</feature>
<feature type="compositionally biased region" description="Basic and acidic residues" evidence="1">
    <location>
        <begin position="147"/>
        <end position="156"/>
    </location>
</feature>
<evidence type="ECO:0000256" key="1">
    <source>
        <dbReference type="SAM" id="MobiDB-lite"/>
    </source>
</evidence>
<dbReference type="SUPFAM" id="SSF50156">
    <property type="entry name" value="PDZ domain-like"/>
    <property type="match status" value="2"/>
</dbReference>
<feature type="compositionally biased region" description="Basic and acidic residues" evidence="1">
    <location>
        <begin position="805"/>
        <end position="823"/>
    </location>
</feature>
<feature type="region of interest" description="Disordered" evidence="1">
    <location>
        <begin position="412"/>
        <end position="434"/>
    </location>
</feature>
<feature type="compositionally biased region" description="Polar residues" evidence="1">
    <location>
        <begin position="412"/>
        <end position="427"/>
    </location>
</feature>
<name>A0A220K8F2_PENVA</name>
<dbReference type="OrthoDB" id="42382at2759"/>
<protein>
    <submittedName>
        <fullName evidence="3">IL-16-like protein</fullName>
    </submittedName>
</protein>
<accession>A0A220K8F2</accession>
<dbReference type="InterPro" id="IPR001478">
    <property type="entry name" value="PDZ"/>
</dbReference>
<feature type="compositionally biased region" description="Basic and acidic residues" evidence="1">
    <location>
        <begin position="163"/>
        <end position="177"/>
    </location>
</feature>
<feature type="domain" description="PDZ" evidence="2">
    <location>
        <begin position="1283"/>
        <end position="1368"/>
    </location>
</feature>